<dbReference type="Pfam" id="PF00665">
    <property type="entry name" value="rve"/>
    <property type="match status" value="1"/>
</dbReference>
<protein>
    <recommendedName>
        <fullName evidence="10">Integrase catalytic domain-containing protein</fullName>
    </recommendedName>
</protein>
<evidence type="ECO:0000256" key="8">
    <source>
        <dbReference type="ARBA" id="ARBA00022932"/>
    </source>
</evidence>
<dbReference type="GO" id="GO:0016787">
    <property type="term" value="F:hydrolase activity"/>
    <property type="evidence" value="ECO:0007669"/>
    <property type="project" value="UniProtKB-KW"/>
</dbReference>
<evidence type="ECO:0000259" key="10">
    <source>
        <dbReference type="PROSITE" id="PS50994"/>
    </source>
</evidence>
<dbReference type="PANTHER" id="PTHR42648">
    <property type="entry name" value="TRANSPOSASE, PUTATIVE-RELATED"/>
    <property type="match status" value="1"/>
</dbReference>
<feature type="domain" description="Integrase catalytic" evidence="10">
    <location>
        <begin position="47"/>
        <end position="146"/>
    </location>
</feature>
<evidence type="ECO:0000256" key="2">
    <source>
        <dbReference type="ARBA" id="ARBA00022723"/>
    </source>
</evidence>
<evidence type="ECO:0000256" key="7">
    <source>
        <dbReference type="ARBA" id="ARBA00022918"/>
    </source>
</evidence>
<keyword evidence="6" id="KW-0229">DNA integration</keyword>
<dbReference type="EMBL" id="JAVXUP010001397">
    <property type="protein sequence ID" value="KAK3012142.1"/>
    <property type="molecule type" value="Genomic_DNA"/>
</dbReference>
<dbReference type="InterPro" id="IPR039537">
    <property type="entry name" value="Retrotran_Ty1/copia-like"/>
</dbReference>
<dbReference type="Gene3D" id="3.30.420.10">
    <property type="entry name" value="Ribonuclease H-like superfamily/Ribonuclease H"/>
    <property type="match status" value="1"/>
</dbReference>
<dbReference type="GO" id="GO:0003676">
    <property type="term" value="F:nucleic acid binding"/>
    <property type="evidence" value="ECO:0007669"/>
    <property type="project" value="InterPro"/>
</dbReference>
<dbReference type="Proteomes" id="UP001188597">
    <property type="component" value="Unassembled WGS sequence"/>
</dbReference>
<name>A0AA88VPX4_9ASTE</name>
<dbReference type="InterPro" id="IPR001584">
    <property type="entry name" value="Integrase_cat-core"/>
</dbReference>
<organism evidence="11 12">
    <name type="scientific">Escallonia herrerae</name>
    <dbReference type="NCBI Taxonomy" id="1293975"/>
    <lineage>
        <taxon>Eukaryota</taxon>
        <taxon>Viridiplantae</taxon>
        <taxon>Streptophyta</taxon>
        <taxon>Embryophyta</taxon>
        <taxon>Tracheophyta</taxon>
        <taxon>Spermatophyta</taxon>
        <taxon>Magnoliopsida</taxon>
        <taxon>eudicotyledons</taxon>
        <taxon>Gunneridae</taxon>
        <taxon>Pentapetalae</taxon>
        <taxon>asterids</taxon>
        <taxon>campanulids</taxon>
        <taxon>Escalloniales</taxon>
        <taxon>Escalloniaceae</taxon>
        <taxon>Escallonia</taxon>
    </lineage>
</organism>
<keyword evidence="9" id="KW-0233">DNA recombination</keyword>
<accession>A0AA88VPX4</accession>
<dbReference type="GO" id="GO:0015074">
    <property type="term" value="P:DNA integration"/>
    <property type="evidence" value="ECO:0007669"/>
    <property type="project" value="UniProtKB-KW"/>
</dbReference>
<keyword evidence="8" id="KW-0808">Transferase</keyword>
<evidence type="ECO:0000256" key="4">
    <source>
        <dbReference type="ARBA" id="ARBA00022801"/>
    </source>
</evidence>
<dbReference type="GO" id="GO:0004519">
    <property type="term" value="F:endonuclease activity"/>
    <property type="evidence" value="ECO:0007669"/>
    <property type="project" value="UniProtKB-KW"/>
</dbReference>
<evidence type="ECO:0000313" key="11">
    <source>
        <dbReference type="EMBL" id="KAK3012142.1"/>
    </source>
</evidence>
<sequence length="146" mass="17082">MYICKLQKCSKEIIRGLPSIDPPNQLCKSCLIRKQCQHNFPKESISRAKAPLELIHTYVCGLIDPAYLCKNIYFLQFIIDYGRKTWVYFLKQKSDVFSTFKRFKALVEKQSGYQIKDMRSDQGGEFTSKEFNAFSEENGIRQPFTQ</sequence>
<dbReference type="SUPFAM" id="SSF53098">
    <property type="entry name" value="Ribonuclease H-like"/>
    <property type="match status" value="1"/>
</dbReference>
<proteinExistence type="predicted"/>
<gene>
    <name evidence="11" type="ORF">RJ639_012141</name>
</gene>
<keyword evidence="8" id="KW-0548">Nucleotidyltransferase</keyword>
<dbReference type="GO" id="GO:0046872">
    <property type="term" value="F:metal ion binding"/>
    <property type="evidence" value="ECO:0007669"/>
    <property type="project" value="UniProtKB-KW"/>
</dbReference>
<evidence type="ECO:0000256" key="3">
    <source>
        <dbReference type="ARBA" id="ARBA00022759"/>
    </source>
</evidence>
<keyword evidence="1" id="KW-0540">Nuclease</keyword>
<dbReference type="PANTHER" id="PTHR42648:SF11">
    <property type="entry name" value="TRANSPOSON TY4-P GAG-POL POLYPROTEIN"/>
    <property type="match status" value="1"/>
</dbReference>
<evidence type="ECO:0000256" key="5">
    <source>
        <dbReference type="ARBA" id="ARBA00022842"/>
    </source>
</evidence>
<comment type="caution">
    <text evidence="11">The sequence shown here is derived from an EMBL/GenBank/DDBJ whole genome shotgun (WGS) entry which is preliminary data.</text>
</comment>
<dbReference type="AlphaFoldDB" id="A0AA88VPX4"/>
<keyword evidence="4" id="KW-0378">Hydrolase</keyword>
<keyword evidence="2" id="KW-0479">Metal-binding</keyword>
<reference evidence="11" key="1">
    <citation type="submission" date="2022-12" db="EMBL/GenBank/DDBJ databases">
        <title>Draft genome assemblies for two species of Escallonia (Escalloniales).</title>
        <authorList>
            <person name="Chanderbali A."/>
            <person name="Dervinis C."/>
            <person name="Anghel I."/>
            <person name="Soltis D."/>
            <person name="Soltis P."/>
            <person name="Zapata F."/>
        </authorList>
    </citation>
    <scope>NUCLEOTIDE SEQUENCE</scope>
    <source>
        <strain evidence="11">UCBG64.0493</strain>
        <tissue evidence="11">Leaf</tissue>
    </source>
</reference>
<dbReference type="InterPro" id="IPR036397">
    <property type="entry name" value="RNaseH_sf"/>
</dbReference>
<dbReference type="InterPro" id="IPR012337">
    <property type="entry name" value="RNaseH-like_sf"/>
</dbReference>
<dbReference type="GO" id="GO:0003887">
    <property type="term" value="F:DNA-directed DNA polymerase activity"/>
    <property type="evidence" value="ECO:0007669"/>
    <property type="project" value="UniProtKB-KW"/>
</dbReference>
<evidence type="ECO:0000256" key="6">
    <source>
        <dbReference type="ARBA" id="ARBA00022908"/>
    </source>
</evidence>
<dbReference type="GO" id="GO:0003964">
    <property type="term" value="F:RNA-directed DNA polymerase activity"/>
    <property type="evidence" value="ECO:0007669"/>
    <property type="project" value="UniProtKB-KW"/>
</dbReference>
<dbReference type="PROSITE" id="PS50994">
    <property type="entry name" value="INTEGRASE"/>
    <property type="match status" value="1"/>
</dbReference>
<keyword evidence="12" id="KW-1185">Reference proteome</keyword>
<evidence type="ECO:0000256" key="9">
    <source>
        <dbReference type="ARBA" id="ARBA00023172"/>
    </source>
</evidence>
<keyword evidence="5" id="KW-0460">Magnesium</keyword>
<evidence type="ECO:0000256" key="1">
    <source>
        <dbReference type="ARBA" id="ARBA00022722"/>
    </source>
</evidence>
<keyword evidence="8" id="KW-0239">DNA-directed DNA polymerase</keyword>
<evidence type="ECO:0000313" key="12">
    <source>
        <dbReference type="Proteomes" id="UP001188597"/>
    </source>
</evidence>
<dbReference type="GO" id="GO:0006310">
    <property type="term" value="P:DNA recombination"/>
    <property type="evidence" value="ECO:0007669"/>
    <property type="project" value="UniProtKB-KW"/>
</dbReference>
<keyword evidence="3" id="KW-0255">Endonuclease</keyword>
<keyword evidence="7" id="KW-0695">RNA-directed DNA polymerase</keyword>